<dbReference type="GO" id="GO:0003950">
    <property type="term" value="F:NAD+ poly-ADP-ribosyltransferase activity"/>
    <property type="evidence" value="ECO:0000318"/>
    <property type="project" value="GO_Central"/>
</dbReference>
<evidence type="ECO:0000256" key="21">
    <source>
        <dbReference type="ARBA" id="ARBA00023163"/>
    </source>
</evidence>
<evidence type="ECO:0000259" key="34">
    <source>
        <dbReference type="PROSITE" id="PS51977"/>
    </source>
</evidence>
<feature type="compositionally biased region" description="Polar residues" evidence="30">
    <location>
        <begin position="157"/>
        <end position="174"/>
    </location>
</feature>
<dbReference type="GO" id="GO:0140808">
    <property type="term" value="F:NAD+-protein-tyrosine ADP-ribosyltransferase activity"/>
    <property type="evidence" value="ECO:0007669"/>
    <property type="project" value="RHEA"/>
</dbReference>
<comment type="catalytic activity">
    <reaction evidence="28">
        <text>L-seryl-[protein] + NAD(+) = O-(ADP-D-ribosyl)-L-seryl-[protein] + nicotinamide + H(+)</text>
        <dbReference type="Rhea" id="RHEA:58232"/>
        <dbReference type="Rhea" id="RHEA-COMP:9863"/>
        <dbReference type="Rhea" id="RHEA-COMP:15091"/>
        <dbReference type="ChEBI" id="CHEBI:15378"/>
        <dbReference type="ChEBI" id="CHEBI:17154"/>
        <dbReference type="ChEBI" id="CHEBI:29999"/>
        <dbReference type="ChEBI" id="CHEBI:57540"/>
        <dbReference type="ChEBI" id="CHEBI:142556"/>
    </reaction>
    <physiologicalReaction direction="left-to-right" evidence="28">
        <dbReference type="Rhea" id="RHEA:58233"/>
    </physiologicalReaction>
</comment>
<accession>B3RJW2</accession>
<dbReference type="Gene3D" id="3.90.228.10">
    <property type="match status" value="1"/>
</dbReference>
<dbReference type="PANTHER" id="PTHR10459">
    <property type="entry name" value="DNA LIGASE"/>
    <property type="match status" value="1"/>
</dbReference>
<dbReference type="InterPro" id="IPR049296">
    <property type="entry name" value="PARP1-like_PADR1_N"/>
</dbReference>
<name>B3RJW2_TRIAD</name>
<evidence type="ECO:0000259" key="32">
    <source>
        <dbReference type="PROSITE" id="PS51059"/>
    </source>
</evidence>
<organism evidence="35 36">
    <name type="scientific">Trichoplax adhaerens</name>
    <name type="common">Trichoplax reptans</name>
    <dbReference type="NCBI Taxonomy" id="10228"/>
    <lineage>
        <taxon>Eukaryota</taxon>
        <taxon>Metazoa</taxon>
        <taxon>Placozoa</taxon>
        <taxon>Uniplacotomia</taxon>
        <taxon>Trichoplacea</taxon>
        <taxon>Trichoplacidae</taxon>
        <taxon>Trichoplax</taxon>
    </lineage>
</organism>
<evidence type="ECO:0000256" key="12">
    <source>
        <dbReference type="ARBA" id="ARBA00022723"/>
    </source>
</evidence>
<evidence type="ECO:0000256" key="7">
    <source>
        <dbReference type="ARBA" id="ARBA00022533"/>
    </source>
</evidence>
<dbReference type="InterPro" id="IPR004102">
    <property type="entry name" value="Poly(ADP-ribose)pol_reg_dom"/>
</dbReference>
<keyword evidence="6" id="KW-1017">Isopeptide bond</keyword>
<dbReference type="Pfam" id="PF05406">
    <property type="entry name" value="WGR"/>
    <property type="match status" value="1"/>
</dbReference>
<evidence type="ECO:0000256" key="6">
    <source>
        <dbReference type="ARBA" id="ARBA00022499"/>
    </source>
</evidence>
<dbReference type="GO" id="GO:0140807">
    <property type="term" value="F:NAD+-protein-glutamate ADP-ribosyltransferase activity"/>
    <property type="evidence" value="ECO:0007669"/>
    <property type="project" value="RHEA"/>
</dbReference>
<evidence type="ECO:0000256" key="3">
    <source>
        <dbReference type="ARBA" id="ARBA00004604"/>
    </source>
</evidence>
<dbReference type="GO" id="GO:0016779">
    <property type="term" value="F:nucleotidyltransferase activity"/>
    <property type="evidence" value="ECO:0007669"/>
    <property type="project" value="UniProtKB-KW"/>
</dbReference>
<protein>
    <recommendedName>
        <fullName evidence="29">Poly [ADP-ribose] polymerase</fullName>
        <shortName evidence="29">PARP</shortName>
        <ecNumber evidence="29">2.4.2.-</ecNumber>
    </recommendedName>
</protein>
<evidence type="ECO:0000256" key="26">
    <source>
        <dbReference type="ARBA" id="ARBA00048241"/>
    </source>
</evidence>
<dbReference type="InterPro" id="IPR008893">
    <property type="entry name" value="WGR_domain"/>
</dbReference>
<dbReference type="InterPro" id="IPR012317">
    <property type="entry name" value="Poly(ADP-ribose)pol_cat_dom"/>
</dbReference>
<feature type="domain" description="WGR" evidence="34">
    <location>
        <begin position="338"/>
        <end position="433"/>
    </location>
</feature>
<evidence type="ECO:0000256" key="28">
    <source>
        <dbReference type="ARBA" id="ARBA00048575"/>
    </source>
</evidence>
<evidence type="ECO:0000256" key="15">
    <source>
        <dbReference type="ARBA" id="ARBA00022771"/>
    </source>
</evidence>
<dbReference type="CTD" id="6749548"/>
<dbReference type="Proteomes" id="UP000009022">
    <property type="component" value="Unassembled WGS sequence"/>
</dbReference>
<evidence type="ECO:0000256" key="22">
    <source>
        <dbReference type="ARBA" id="ARBA00023242"/>
    </source>
</evidence>
<dbReference type="PANTHER" id="PTHR10459:SF112">
    <property type="entry name" value="POLY [ADP-RIBOSE] POLYMERASE 1"/>
    <property type="match status" value="1"/>
</dbReference>
<dbReference type="GO" id="GO:0003677">
    <property type="term" value="F:DNA binding"/>
    <property type="evidence" value="ECO:0007669"/>
    <property type="project" value="UniProtKB-KW"/>
</dbReference>
<dbReference type="RefSeq" id="XP_002109056.1">
    <property type="nucleotide sequence ID" value="XM_002109020.1"/>
</dbReference>
<dbReference type="InterPro" id="IPR036930">
    <property type="entry name" value="WGR_dom_sf"/>
</dbReference>
<dbReference type="InterPro" id="IPR001510">
    <property type="entry name" value="Znf_PARP"/>
</dbReference>
<keyword evidence="10 29" id="KW-0808">Transferase</keyword>
<dbReference type="OrthoDB" id="429950at2759"/>
<dbReference type="PhylomeDB" id="B3RJW2"/>
<evidence type="ECO:0000256" key="24">
    <source>
        <dbReference type="ARBA" id="ARBA00024164"/>
    </source>
</evidence>
<dbReference type="Pfam" id="PF02877">
    <property type="entry name" value="PARP_reg"/>
    <property type="match status" value="1"/>
</dbReference>
<evidence type="ECO:0000313" key="35">
    <source>
        <dbReference type="EMBL" id="EDV29854.1"/>
    </source>
</evidence>
<dbReference type="SUPFAM" id="SSF142921">
    <property type="entry name" value="WGR domain-like"/>
    <property type="match status" value="1"/>
</dbReference>
<keyword evidence="16" id="KW-0862">Zinc</keyword>
<dbReference type="Gene3D" id="3.90.640.80">
    <property type="match status" value="1"/>
</dbReference>
<dbReference type="PROSITE" id="PS50064">
    <property type="entry name" value="ZF_PARP_2"/>
    <property type="match status" value="1"/>
</dbReference>
<proteinExistence type="predicted"/>
<dbReference type="EMBL" id="DS985241">
    <property type="protein sequence ID" value="EDV29854.1"/>
    <property type="molecule type" value="Genomic_DNA"/>
</dbReference>
<keyword evidence="15" id="KW-0863">Zinc-finger</keyword>
<feature type="compositionally biased region" description="Basic and acidic residues" evidence="30">
    <location>
        <begin position="189"/>
        <end position="209"/>
    </location>
</feature>
<dbReference type="SMART" id="SM01336">
    <property type="entry name" value="zf-PARP"/>
    <property type="match status" value="1"/>
</dbReference>
<evidence type="ECO:0000256" key="19">
    <source>
        <dbReference type="ARBA" id="ARBA00023027"/>
    </source>
</evidence>
<evidence type="ECO:0000259" key="31">
    <source>
        <dbReference type="PROSITE" id="PS50064"/>
    </source>
</evidence>
<keyword evidence="9 29" id="KW-0328">Glycosyltransferase</keyword>
<dbReference type="GO" id="GO:0005730">
    <property type="term" value="C:nucleolus"/>
    <property type="evidence" value="ECO:0000318"/>
    <property type="project" value="GO_Central"/>
</dbReference>
<keyword evidence="11" id="KW-0548">Nucleotidyltransferase</keyword>
<evidence type="ECO:0000256" key="18">
    <source>
        <dbReference type="ARBA" id="ARBA00023015"/>
    </source>
</evidence>
<dbReference type="AlphaFoldDB" id="B3RJW2"/>
<keyword evidence="7" id="KW-0021">Allosteric enzyme</keyword>
<dbReference type="GO" id="GO:0140815">
    <property type="term" value="F:NAD+-protein-histidine ADP-ribosyltransferase activity"/>
    <property type="evidence" value="ECO:0007669"/>
    <property type="project" value="RHEA"/>
</dbReference>
<evidence type="ECO:0000256" key="13">
    <source>
        <dbReference type="ARBA" id="ARBA00022737"/>
    </source>
</evidence>
<dbReference type="GO" id="GO:0140805">
    <property type="term" value="F:NAD+-protein-serine ADP-ribosyltransferase activity"/>
    <property type="evidence" value="ECO:0007669"/>
    <property type="project" value="RHEA"/>
</dbReference>
<dbReference type="InParanoid" id="B3RJW2"/>
<comment type="catalytic activity">
    <reaction evidence="27">
        <text>L-tyrosyl-[protein] + NAD(+) = O-(ADP-D-ribosyl)-L-tyrosyl-[protein] + nicotinamide + H(+)</text>
        <dbReference type="Rhea" id="RHEA:58236"/>
        <dbReference type="Rhea" id="RHEA-COMP:10136"/>
        <dbReference type="Rhea" id="RHEA-COMP:15092"/>
        <dbReference type="ChEBI" id="CHEBI:15378"/>
        <dbReference type="ChEBI" id="CHEBI:17154"/>
        <dbReference type="ChEBI" id="CHEBI:46858"/>
        <dbReference type="ChEBI" id="CHEBI:57540"/>
        <dbReference type="ChEBI" id="CHEBI:142557"/>
    </reaction>
    <physiologicalReaction direction="left-to-right" evidence="27">
        <dbReference type="Rhea" id="RHEA:58237"/>
    </physiologicalReaction>
</comment>
<comment type="catalytic activity">
    <reaction evidence="23">
        <text>L-glutamyl-[protein] + NAD(+) = 5-O-(ADP-D-ribosyl)-L-glutamyl-[protein] + nicotinamide</text>
        <dbReference type="Rhea" id="RHEA:58224"/>
        <dbReference type="Rhea" id="RHEA-COMP:10208"/>
        <dbReference type="Rhea" id="RHEA-COMP:15089"/>
        <dbReference type="ChEBI" id="CHEBI:17154"/>
        <dbReference type="ChEBI" id="CHEBI:29973"/>
        <dbReference type="ChEBI" id="CHEBI:57540"/>
        <dbReference type="ChEBI" id="CHEBI:142540"/>
    </reaction>
    <physiologicalReaction direction="left-to-right" evidence="23">
        <dbReference type="Rhea" id="RHEA:58225"/>
    </physiologicalReaction>
</comment>
<dbReference type="HOGENOM" id="CLU_371475_0_0_1"/>
<feature type="domain" description="PARP catalytic" evidence="32">
    <location>
        <begin position="539"/>
        <end position="749"/>
    </location>
</feature>
<evidence type="ECO:0000256" key="30">
    <source>
        <dbReference type="SAM" id="MobiDB-lite"/>
    </source>
</evidence>
<keyword evidence="19 29" id="KW-0520">NAD</keyword>
<evidence type="ECO:0000256" key="9">
    <source>
        <dbReference type="ARBA" id="ARBA00022676"/>
    </source>
</evidence>
<keyword evidence="14" id="KW-0013">ADP-ribosylation</keyword>
<dbReference type="KEGG" id="tad:TRIADDRAFT_52698"/>
<dbReference type="PROSITE" id="PS52007">
    <property type="entry name" value="PADR1"/>
    <property type="match status" value="1"/>
</dbReference>
<keyword evidence="20" id="KW-0238">DNA-binding</keyword>
<evidence type="ECO:0000256" key="11">
    <source>
        <dbReference type="ARBA" id="ARBA00022695"/>
    </source>
</evidence>
<evidence type="ECO:0000256" key="17">
    <source>
        <dbReference type="ARBA" id="ARBA00022859"/>
    </source>
</evidence>
<evidence type="ECO:0000256" key="20">
    <source>
        <dbReference type="ARBA" id="ARBA00023125"/>
    </source>
</evidence>
<evidence type="ECO:0000256" key="8">
    <source>
        <dbReference type="ARBA" id="ARBA00022588"/>
    </source>
</evidence>
<dbReference type="InterPro" id="IPR036616">
    <property type="entry name" value="Poly(ADP-ribose)pol_reg_dom_sf"/>
</dbReference>
<dbReference type="SUPFAM" id="SSF57716">
    <property type="entry name" value="Glucocorticoid receptor-like (DNA-binding domain)"/>
    <property type="match status" value="1"/>
</dbReference>
<evidence type="ECO:0000256" key="10">
    <source>
        <dbReference type="ARBA" id="ARBA00022679"/>
    </source>
</evidence>
<dbReference type="GeneID" id="6749548"/>
<gene>
    <name evidence="35" type="ORF">TRIADDRAFT_52698</name>
</gene>
<evidence type="ECO:0000256" key="29">
    <source>
        <dbReference type="RuleBase" id="RU362114"/>
    </source>
</evidence>
<dbReference type="InterPro" id="IPR050800">
    <property type="entry name" value="ARTD/PARP"/>
</dbReference>
<keyword evidence="8" id="KW-0399">Innate immunity</keyword>
<keyword evidence="36" id="KW-1185">Reference proteome</keyword>
<feature type="domain" description="PARP alpha-helical" evidence="33">
    <location>
        <begin position="409"/>
        <end position="531"/>
    </location>
</feature>
<keyword evidence="13" id="KW-0677">Repeat</keyword>
<dbReference type="SUPFAM" id="SSF56399">
    <property type="entry name" value="ADP-ribosylation"/>
    <property type="match status" value="1"/>
</dbReference>
<feature type="region of interest" description="Disordered" evidence="30">
    <location>
        <begin position="153"/>
        <end position="209"/>
    </location>
</feature>
<keyword evidence="18" id="KW-0805">Transcription regulation</keyword>
<dbReference type="Pfam" id="PF00645">
    <property type="entry name" value="zf-PARP"/>
    <property type="match status" value="1"/>
</dbReference>
<evidence type="ECO:0000256" key="14">
    <source>
        <dbReference type="ARBA" id="ARBA00022765"/>
    </source>
</evidence>
<dbReference type="SMART" id="SM00773">
    <property type="entry name" value="WGR"/>
    <property type="match status" value="1"/>
</dbReference>
<dbReference type="GO" id="GO:0006302">
    <property type="term" value="P:double-strand break repair"/>
    <property type="evidence" value="ECO:0000318"/>
    <property type="project" value="GO_Central"/>
</dbReference>
<dbReference type="Pfam" id="PF21728">
    <property type="entry name" value="PADR1_N"/>
    <property type="match status" value="1"/>
</dbReference>
<keyword evidence="5" id="KW-0963">Cytoplasm</keyword>
<dbReference type="STRING" id="10228.B3RJW2"/>
<dbReference type="Gene3D" id="1.20.142.10">
    <property type="entry name" value="Poly(ADP-ribose) polymerase, regulatory domain"/>
    <property type="match status" value="1"/>
</dbReference>
<dbReference type="Pfam" id="PF00644">
    <property type="entry name" value="PARP"/>
    <property type="match status" value="1"/>
</dbReference>
<dbReference type="Gene3D" id="3.30.1740.10">
    <property type="entry name" value="Zinc finger, PARP-type"/>
    <property type="match status" value="1"/>
</dbReference>
<dbReference type="FunFam" id="1.20.142.10:FF:000009">
    <property type="entry name" value="Poly [ADP-ribose] polymerase"/>
    <property type="match status" value="1"/>
</dbReference>
<reference evidence="35 36" key="1">
    <citation type="journal article" date="2008" name="Nature">
        <title>The Trichoplax genome and the nature of placozoans.</title>
        <authorList>
            <person name="Srivastava M."/>
            <person name="Begovic E."/>
            <person name="Chapman J."/>
            <person name="Putnam N.H."/>
            <person name="Hellsten U."/>
            <person name="Kawashima T."/>
            <person name="Kuo A."/>
            <person name="Mitros T."/>
            <person name="Salamov A."/>
            <person name="Carpenter M.L."/>
            <person name="Signorovitch A.Y."/>
            <person name="Moreno M.A."/>
            <person name="Kamm K."/>
            <person name="Grimwood J."/>
            <person name="Schmutz J."/>
            <person name="Shapiro H."/>
            <person name="Grigoriev I.V."/>
            <person name="Buss L.W."/>
            <person name="Schierwater B."/>
            <person name="Dellaporta S.L."/>
            <person name="Rokhsar D.S."/>
        </authorList>
    </citation>
    <scope>NUCLEOTIDE SEQUENCE [LARGE SCALE GENOMIC DNA]</scope>
    <source>
        <strain evidence="35 36">Grell-BS-1999</strain>
    </source>
</reference>
<keyword evidence="22" id="KW-0539">Nucleus</keyword>
<dbReference type="GO" id="GO:0005694">
    <property type="term" value="C:chromosome"/>
    <property type="evidence" value="ECO:0007669"/>
    <property type="project" value="UniProtKB-SubCell"/>
</dbReference>
<evidence type="ECO:0000256" key="4">
    <source>
        <dbReference type="ARBA" id="ARBA00022454"/>
    </source>
</evidence>
<dbReference type="CDD" id="cd08001">
    <property type="entry name" value="WGR_PARP1_like"/>
    <property type="match status" value="1"/>
</dbReference>
<comment type="catalytic activity">
    <reaction evidence="26">
        <text>L-histidyl-[protein] + NAD(+) = N(tele)-(ADP-D-ribosyl)-L-histidyl-[protein] + nicotinamide + H(+)</text>
        <dbReference type="Rhea" id="RHEA:72071"/>
        <dbReference type="Rhea" id="RHEA-COMP:9745"/>
        <dbReference type="Rhea" id="RHEA-COMP:18085"/>
        <dbReference type="ChEBI" id="CHEBI:15378"/>
        <dbReference type="ChEBI" id="CHEBI:17154"/>
        <dbReference type="ChEBI" id="CHEBI:29979"/>
        <dbReference type="ChEBI" id="CHEBI:57540"/>
        <dbReference type="ChEBI" id="CHEBI:191398"/>
    </reaction>
    <physiologicalReaction direction="left-to-right" evidence="26">
        <dbReference type="Rhea" id="RHEA:72072"/>
    </physiologicalReaction>
</comment>
<comment type="catalytic activity">
    <reaction evidence="25">
        <text>NAD(+) + (ADP-D-ribosyl)n-acceptor = nicotinamide + (ADP-D-ribosyl)n+1-acceptor + H(+).</text>
        <dbReference type="EC" id="2.4.2.30"/>
    </reaction>
</comment>
<evidence type="ECO:0000256" key="16">
    <source>
        <dbReference type="ARBA" id="ARBA00022833"/>
    </source>
</evidence>
<dbReference type="PROSITE" id="PS51060">
    <property type="entry name" value="PARP_ALPHA_HD"/>
    <property type="match status" value="1"/>
</dbReference>
<keyword evidence="21" id="KW-0804">Transcription</keyword>
<dbReference type="EC" id="2.4.2.-" evidence="29"/>
<dbReference type="SUPFAM" id="SSF47587">
    <property type="entry name" value="Domain of poly(ADP-ribose) polymerase"/>
    <property type="match status" value="1"/>
</dbReference>
<dbReference type="InterPro" id="IPR036957">
    <property type="entry name" value="Znf_PARP_sf"/>
</dbReference>
<dbReference type="GO" id="GO:0140806">
    <property type="term" value="F:NAD+-protein-aspartate ADP-ribosyltransferase activity"/>
    <property type="evidence" value="ECO:0007669"/>
    <property type="project" value="RHEA"/>
</dbReference>
<evidence type="ECO:0000256" key="27">
    <source>
        <dbReference type="ARBA" id="ARBA00048339"/>
    </source>
</evidence>
<evidence type="ECO:0000256" key="2">
    <source>
        <dbReference type="ARBA" id="ARBA00004514"/>
    </source>
</evidence>
<evidence type="ECO:0000256" key="23">
    <source>
        <dbReference type="ARBA" id="ARBA00024159"/>
    </source>
</evidence>
<dbReference type="PROSITE" id="PS51059">
    <property type="entry name" value="PARP_CATALYTIC"/>
    <property type="match status" value="1"/>
</dbReference>
<sequence length="749" mass="86178">MTIDRPWLQSLTCHTSHTIARLTRSGLTKSTSKVHIAHRFFDRDERVFIALFLLPLDTCRLVIIHKYKMTDTDVLPFKAEYAKSKRSLCNACKKNIGKNSLRIAAMLSSWYVDDAKVAKWYHYSCFFRKKNISNEGDIDGFNSLRPEDQEKIRNRIDPTTQNQGYSKTSTSSAQAHEIPSEGSSNSAINKEDTGKRKSKDIDTDIANKRGKSDENMAKIMKLREQTVGLWSIYDNLRKECNNQMLKDLLIYNNQKLVADTRGFHLVVDGMAFGALNPCKECSGILFFRREYRSVVRERVFMSTSPANSDEIQSGRTTENKTTSNESVAVDYRSGLLDTHHVIKEPDGSVYSVNLENGYRHHSYCKIQALQSNTTNLCCIFHAWGDVNSKKGETSVETGYSKEEAMLIFDQMYFEKTGNGFGKEKKFVKMARKFYPVYLDVEKVDLEAIKLADLSENQINDASQCLSMLQNLISKRKNKKEILEQVNRFYAVIPHNFGIDDPETINNLYELEDKEFMLDDLMDIITSYDIIRRANSDGQNPMDTLYKSLKTEITYLYSNSEEFGMVKNYAENSHLSIHNYFWLTVEEVFKVERYGEDKQYQHFSNFNNRMLLWYQTRFTSYASMLSKGVRFTPPKTCLDRSYIYGKGVYFTGPGEFIPNPSEKFTLENGTVVPLGKMTKDNNGSELQRFCCLRLLLVKLQNNKYFAMYSCHNEVHAIQKRQKCVALAISVLSACTHVFLEKPTLITNSTC</sequence>
<keyword evidence="4" id="KW-0158">Chromosome</keyword>
<evidence type="ECO:0000256" key="25">
    <source>
        <dbReference type="ARBA" id="ARBA00033987"/>
    </source>
</evidence>
<dbReference type="GO" id="GO:0008270">
    <property type="term" value="F:zinc ion binding"/>
    <property type="evidence" value="ECO:0007669"/>
    <property type="project" value="UniProtKB-KW"/>
</dbReference>
<dbReference type="PROSITE" id="PS51977">
    <property type="entry name" value="WGR"/>
    <property type="match status" value="1"/>
</dbReference>
<evidence type="ECO:0000256" key="1">
    <source>
        <dbReference type="ARBA" id="ARBA00004286"/>
    </source>
</evidence>
<keyword evidence="12" id="KW-0479">Metal-binding</keyword>
<feature type="domain" description="PARP-type" evidence="31">
    <location>
        <begin position="77"/>
        <end position="160"/>
    </location>
</feature>
<evidence type="ECO:0000259" key="33">
    <source>
        <dbReference type="PROSITE" id="PS51060"/>
    </source>
</evidence>
<comment type="subcellular location">
    <subcellularLocation>
        <location evidence="1">Chromosome</location>
    </subcellularLocation>
    <subcellularLocation>
        <location evidence="2">Cytoplasm</location>
        <location evidence="2">Cytosol</location>
    </subcellularLocation>
    <subcellularLocation>
        <location evidence="3">Nucleus</location>
        <location evidence="3">Nucleolus</location>
    </subcellularLocation>
</comment>
<dbReference type="eggNOG" id="KOG1037">
    <property type="taxonomic scope" value="Eukaryota"/>
</dbReference>
<keyword evidence="17" id="KW-0391">Immunity</keyword>
<dbReference type="GO" id="GO:0005829">
    <property type="term" value="C:cytosol"/>
    <property type="evidence" value="ECO:0007669"/>
    <property type="project" value="UniProtKB-SubCell"/>
</dbReference>
<comment type="catalytic activity">
    <reaction evidence="24">
        <text>L-aspartyl-[protein] + NAD(+) = 4-O-(ADP-D-ribosyl)-L-aspartyl-[protein] + nicotinamide</text>
        <dbReference type="Rhea" id="RHEA:54424"/>
        <dbReference type="Rhea" id="RHEA-COMP:9867"/>
        <dbReference type="Rhea" id="RHEA-COMP:13832"/>
        <dbReference type="ChEBI" id="CHEBI:17154"/>
        <dbReference type="ChEBI" id="CHEBI:29961"/>
        <dbReference type="ChEBI" id="CHEBI:57540"/>
        <dbReference type="ChEBI" id="CHEBI:138102"/>
    </reaction>
    <physiologicalReaction direction="left-to-right" evidence="24">
        <dbReference type="Rhea" id="RHEA:54425"/>
    </physiologicalReaction>
</comment>
<evidence type="ECO:0000313" key="36">
    <source>
        <dbReference type="Proteomes" id="UP000009022"/>
    </source>
</evidence>
<evidence type="ECO:0000256" key="5">
    <source>
        <dbReference type="ARBA" id="ARBA00022490"/>
    </source>
</evidence>
<dbReference type="GO" id="GO:0045087">
    <property type="term" value="P:innate immune response"/>
    <property type="evidence" value="ECO:0007669"/>
    <property type="project" value="UniProtKB-KW"/>
</dbReference>